<proteinExistence type="predicted"/>
<feature type="region of interest" description="Disordered" evidence="12">
    <location>
        <begin position="1"/>
        <end position="26"/>
    </location>
</feature>
<keyword evidence="4" id="KW-0479">Metal-binding</keyword>
<dbReference type="PANTHER" id="PTHR13808">
    <property type="entry name" value="CBP/P300-RELATED"/>
    <property type="match status" value="1"/>
</dbReference>
<dbReference type="InterPro" id="IPR013178">
    <property type="entry name" value="Histone_AcTrfase_Rtt109/CBP"/>
</dbReference>
<name>A0A024G4F1_9STRA</name>
<dbReference type="GO" id="GO:0031490">
    <property type="term" value="F:chromatin DNA binding"/>
    <property type="evidence" value="ECO:0007669"/>
    <property type="project" value="TreeGrafter"/>
</dbReference>
<evidence type="ECO:0000313" key="14">
    <source>
        <dbReference type="EMBL" id="CCI41739.1"/>
    </source>
</evidence>
<evidence type="ECO:0000256" key="8">
    <source>
        <dbReference type="ARBA" id="ARBA00023015"/>
    </source>
</evidence>
<dbReference type="InParanoid" id="A0A024G4F1"/>
<evidence type="ECO:0000256" key="9">
    <source>
        <dbReference type="ARBA" id="ARBA00023163"/>
    </source>
</evidence>
<keyword evidence="6" id="KW-0862">Zinc</keyword>
<keyword evidence="8" id="KW-0805">Transcription regulation</keyword>
<keyword evidence="9" id="KW-0804">Transcription</keyword>
<dbReference type="SUPFAM" id="SSF57933">
    <property type="entry name" value="TAZ domain"/>
    <property type="match status" value="2"/>
</dbReference>
<keyword evidence="15" id="KW-1185">Reference proteome</keyword>
<evidence type="ECO:0000256" key="2">
    <source>
        <dbReference type="ARBA" id="ARBA00013184"/>
    </source>
</evidence>
<protein>
    <recommendedName>
        <fullName evidence="2">histone acetyltransferase</fullName>
        <ecNumber evidence="2">2.3.1.48</ecNumber>
    </recommendedName>
</protein>
<evidence type="ECO:0000259" key="13">
    <source>
        <dbReference type="PROSITE" id="PS50134"/>
    </source>
</evidence>
<evidence type="ECO:0000256" key="4">
    <source>
        <dbReference type="ARBA" id="ARBA00022723"/>
    </source>
</evidence>
<dbReference type="AlphaFoldDB" id="A0A024G4F1"/>
<dbReference type="OrthoDB" id="73915at2759"/>
<feature type="compositionally biased region" description="Polar residues" evidence="12">
    <location>
        <begin position="547"/>
        <end position="568"/>
    </location>
</feature>
<dbReference type="GO" id="GO:0004402">
    <property type="term" value="F:histone acetyltransferase activity"/>
    <property type="evidence" value="ECO:0007669"/>
    <property type="project" value="InterPro"/>
</dbReference>
<evidence type="ECO:0000256" key="12">
    <source>
        <dbReference type="SAM" id="MobiDB-lite"/>
    </source>
</evidence>
<dbReference type="STRING" id="65357.A0A024G4F1"/>
<keyword evidence="3" id="KW-0808">Transferase</keyword>
<dbReference type="InterPro" id="IPR035898">
    <property type="entry name" value="TAZ_dom_sf"/>
</dbReference>
<dbReference type="Pfam" id="PF02135">
    <property type="entry name" value="zf-TAZ"/>
    <property type="match status" value="1"/>
</dbReference>
<feature type="region of interest" description="Disordered" evidence="12">
    <location>
        <begin position="768"/>
        <end position="794"/>
    </location>
</feature>
<dbReference type="GO" id="GO:0008270">
    <property type="term" value="F:zinc ion binding"/>
    <property type="evidence" value="ECO:0007669"/>
    <property type="project" value="UniProtKB-KW"/>
</dbReference>
<dbReference type="GO" id="GO:0045944">
    <property type="term" value="P:positive regulation of transcription by RNA polymerase II"/>
    <property type="evidence" value="ECO:0007669"/>
    <property type="project" value="TreeGrafter"/>
</dbReference>
<feature type="compositionally biased region" description="Low complexity" evidence="12">
    <location>
        <begin position="409"/>
        <end position="425"/>
    </location>
</feature>
<comment type="caution">
    <text evidence="14">The sequence shown here is derived from an EMBL/GenBank/DDBJ whole genome shotgun (WGS) entry which is preliminary data.</text>
</comment>
<evidence type="ECO:0000256" key="5">
    <source>
        <dbReference type="ARBA" id="ARBA00022771"/>
    </source>
</evidence>
<dbReference type="PANTHER" id="PTHR13808:SF1">
    <property type="entry name" value="HISTONE ACETYLTRANSFERASE"/>
    <property type="match status" value="1"/>
</dbReference>
<feature type="region of interest" description="Disordered" evidence="12">
    <location>
        <begin position="513"/>
        <end position="591"/>
    </location>
</feature>
<accession>A0A024G4F1</accession>
<keyword evidence="10" id="KW-0539">Nucleus</keyword>
<feature type="compositionally biased region" description="Low complexity" evidence="12">
    <location>
        <begin position="532"/>
        <end position="546"/>
    </location>
</feature>
<dbReference type="GO" id="GO:0005667">
    <property type="term" value="C:transcription regulator complex"/>
    <property type="evidence" value="ECO:0007669"/>
    <property type="project" value="TreeGrafter"/>
</dbReference>
<evidence type="ECO:0000256" key="6">
    <source>
        <dbReference type="ARBA" id="ARBA00022833"/>
    </source>
</evidence>
<keyword evidence="5" id="KW-0863">Zinc-finger</keyword>
<evidence type="ECO:0000256" key="7">
    <source>
        <dbReference type="ARBA" id="ARBA00022853"/>
    </source>
</evidence>
<evidence type="ECO:0000256" key="11">
    <source>
        <dbReference type="ARBA" id="ARBA00048017"/>
    </source>
</evidence>
<feature type="region of interest" description="Disordered" evidence="12">
    <location>
        <begin position="390"/>
        <end position="425"/>
    </location>
</feature>
<dbReference type="GO" id="GO:0005634">
    <property type="term" value="C:nucleus"/>
    <property type="evidence" value="ECO:0007669"/>
    <property type="project" value="UniProtKB-SubCell"/>
</dbReference>
<organism evidence="14 15">
    <name type="scientific">Albugo candida</name>
    <dbReference type="NCBI Taxonomy" id="65357"/>
    <lineage>
        <taxon>Eukaryota</taxon>
        <taxon>Sar</taxon>
        <taxon>Stramenopiles</taxon>
        <taxon>Oomycota</taxon>
        <taxon>Peronosporomycetes</taxon>
        <taxon>Albuginales</taxon>
        <taxon>Albuginaceae</taxon>
        <taxon>Albugo</taxon>
    </lineage>
</organism>
<dbReference type="InterPro" id="IPR000197">
    <property type="entry name" value="Znf_TAZ"/>
</dbReference>
<dbReference type="PROSITE" id="PS50134">
    <property type="entry name" value="ZF_TAZ"/>
    <property type="match status" value="1"/>
</dbReference>
<dbReference type="GO" id="GO:0000123">
    <property type="term" value="C:histone acetyltransferase complex"/>
    <property type="evidence" value="ECO:0007669"/>
    <property type="project" value="TreeGrafter"/>
</dbReference>
<evidence type="ECO:0000313" key="15">
    <source>
        <dbReference type="Proteomes" id="UP000053237"/>
    </source>
</evidence>
<evidence type="ECO:0000256" key="10">
    <source>
        <dbReference type="ARBA" id="ARBA00023242"/>
    </source>
</evidence>
<gene>
    <name evidence="14" type="ORF">BN9_025230</name>
</gene>
<feature type="domain" description="TAZ-type" evidence="13">
    <location>
        <begin position="262"/>
        <end position="344"/>
    </location>
</feature>
<sequence>MSAPIDDLLFGADDSGDEDTLSSNVPVETYGTPLAPNGALPLSNPNSMPFPSSAAIPPPVSITCNTVPSRMMPTAIGQNGAVTTSKPNAPIGSSALPVTTASPITKPAGSGQQTFQQMFALLKQMLPPEQYATLHAEMRKGNGNDVKSIVDIIKRIAGDAIFSSVIQKMDLARTTSSIQKASIKPALPISTSTNSSVLSRANASPLNVKNGNPQRPISSQSTGMSGCVVKTEPVVMNQTPVPPASTSYNAPISTPITTNPNVAGRNEAMEKIEFAKKLLLHASQCTLPPGMCQVKKCDDVRRVFRHSSTCGGARGCSHCEQLKGLVKYHAKECSKALNDRCVIPFCDTLRRVYASASSANGLGATMKVHAADEGESSSLAKLKKQAMARGSKSTIGTASPSRKNSSPGPNNANNYTTTTPKPKPVVNANITAEYGRLLQLILHVQKCSVTNCVLGEECSESKSLLCQINSPNAPDRAKTYKQVFAHYKVCLAKNNTANCPMCKIGLRPIVTPMTHSPKASNTESITTPTTHSGMSVGASGNSSGANYTATPYGSSSKRPNASTPSSRSPTKKQRLNPFRKGSVSGGMESTTGVDLAQASASDLRREADVLTHTSVDFNTERRQMMDSRRRSRPITISEKLSCKKEQWATHDLFQKDVLQATMEAICQRTGVTLGRNTTNIMSFALFEHLKQSIEEMVEIAKQRCDVHAQTLEEIKRRAQASNTSGARTHPSSNFSSLDMLRASCDKAFKAIRQDDLLLRTRLLEDAKRDEASEKERNKKRKKLDRNKQLLQDEKDEAEMDLEELAEKDLKDRLLQEERDGLVKIEGRVNESISGKFMRCIDNQVTMEDASFWLHNQKPYVHPMLFLRADTARIITKALT</sequence>
<dbReference type="GO" id="GO:0003713">
    <property type="term" value="F:transcription coactivator activity"/>
    <property type="evidence" value="ECO:0007669"/>
    <property type="project" value="TreeGrafter"/>
</dbReference>
<dbReference type="EC" id="2.3.1.48" evidence="2"/>
<dbReference type="Gene3D" id="1.20.1020.10">
    <property type="entry name" value="TAZ domain"/>
    <property type="match status" value="1"/>
</dbReference>
<comment type="subcellular location">
    <subcellularLocation>
        <location evidence="1">Nucleus</location>
    </subcellularLocation>
</comment>
<dbReference type="EMBL" id="CAIX01000024">
    <property type="protein sequence ID" value="CCI41739.1"/>
    <property type="molecule type" value="Genomic_DNA"/>
</dbReference>
<feature type="compositionally biased region" description="Polar residues" evidence="12">
    <location>
        <begin position="391"/>
        <end position="408"/>
    </location>
</feature>
<comment type="catalytic activity">
    <reaction evidence="11">
        <text>L-lysyl-[protein] + acetyl-CoA = N(6)-acetyl-L-lysyl-[protein] + CoA + H(+)</text>
        <dbReference type="Rhea" id="RHEA:45948"/>
        <dbReference type="Rhea" id="RHEA-COMP:9752"/>
        <dbReference type="Rhea" id="RHEA-COMP:10731"/>
        <dbReference type="ChEBI" id="CHEBI:15378"/>
        <dbReference type="ChEBI" id="CHEBI:29969"/>
        <dbReference type="ChEBI" id="CHEBI:57287"/>
        <dbReference type="ChEBI" id="CHEBI:57288"/>
        <dbReference type="ChEBI" id="CHEBI:61930"/>
        <dbReference type="EC" id="2.3.1.48"/>
    </reaction>
</comment>
<dbReference type="SMART" id="SM00551">
    <property type="entry name" value="ZnF_TAZ"/>
    <property type="match status" value="1"/>
</dbReference>
<evidence type="ECO:0000256" key="1">
    <source>
        <dbReference type="ARBA" id="ARBA00004123"/>
    </source>
</evidence>
<keyword evidence="7" id="KW-0156">Chromatin regulator</keyword>
<feature type="region of interest" description="Disordered" evidence="12">
    <location>
        <begin position="203"/>
        <end position="223"/>
    </location>
</feature>
<feature type="compositionally biased region" description="Polar residues" evidence="12">
    <location>
        <begin position="513"/>
        <end position="531"/>
    </location>
</feature>
<dbReference type="Proteomes" id="UP000053237">
    <property type="component" value="Unassembled WGS sequence"/>
</dbReference>
<evidence type="ECO:0000256" key="3">
    <source>
        <dbReference type="ARBA" id="ARBA00022679"/>
    </source>
</evidence>
<reference evidence="14 15" key="1">
    <citation type="submission" date="2012-05" db="EMBL/GenBank/DDBJ databases">
        <title>Recombination and specialization in a pathogen metapopulation.</title>
        <authorList>
            <person name="Gardiner A."/>
            <person name="Kemen E."/>
            <person name="Schultz-Larsen T."/>
            <person name="MacLean D."/>
            <person name="Van Oosterhout C."/>
            <person name="Jones J.D.G."/>
        </authorList>
    </citation>
    <scope>NUCLEOTIDE SEQUENCE [LARGE SCALE GENOMIC DNA]</scope>
    <source>
        <strain evidence="14 15">Ac Nc2</strain>
    </source>
</reference>